<feature type="signal peptide" evidence="1">
    <location>
        <begin position="1"/>
        <end position="16"/>
    </location>
</feature>
<feature type="chain" id="PRO_5027613527" evidence="1">
    <location>
        <begin position="17"/>
        <end position="247"/>
    </location>
</feature>
<proteinExistence type="predicted"/>
<dbReference type="GeneID" id="114334788"/>
<dbReference type="PANTHER" id="PTHR11008:SF14">
    <property type="entry name" value="CIRCADIAN CLOCK-CONTROLLED PROTEIN-LIKE PROTEIN"/>
    <property type="match status" value="1"/>
</dbReference>
<dbReference type="SMART" id="SM00700">
    <property type="entry name" value="JHBP"/>
    <property type="match status" value="1"/>
</dbReference>
<dbReference type="OrthoDB" id="8194225at2759"/>
<name>A0A6P7G743_DIAVI</name>
<dbReference type="Proteomes" id="UP001652700">
    <property type="component" value="Unplaced"/>
</dbReference>
<dbReference type="InterPro" id="IPR010562">
    <property type="entry name" value="Haemolymph_juvenile_hormone-bd"/>
</dbReference>
<dbReference type="Pfam" id="PF06585">
    <property type="entry name" value="JHBP"/>
    <property type="match status" value="1"/>
</dbReference>
<dbReference type="InParanoid" id="A0A6P7G743"/>
<dbReference type="PANTHER" id="PTHR11008">
    <property type="entry name" value="PROTEIN TAKEOUT-LIKE PROTEIN"/>
    <property type="match status" value="1"/>
</dbReference>
<dbReference type="KEGG" id="dvv:114334788"/>
<gene>
    <name evidence="4" type="primary">LOC114334788</name>
</gene>
<evidence type="ECO:0000313" key="4">
    <source>
        <dbReference type="RefSeq" id="XP_028140683.1"/>
    </source>
</evidence>
<sequence>MKVVIIFAFICNIAFAAHVYPEYLKQYRCKASSENYSECFLNKLRNTLPYYVKGIPELDIPPFDPFTLPIYSRNVNILGNKISATFKNSIVTGLRNSIIHNAKVDLNNNYAEISVTIPWLDMATEYDISGEFFQYPLDVKGTFKGNITDIQLFSKSTLQTFKNNGEDYYKFDKINQKVQIGGGHIEITTTDKDLMPIVQTIQEYFNEHPRGFFNLILPFTLEYAQDLLREFGNEYLANLPASEWLPQ</sequence>
<dbReference type="Gene3D" id="3.15.10.30">
    <property type="entry name" value="Haemolymph juvenile hormone binding protein"/>
    <property type="match status" value="1"/>
</dbReference>
<dbReference type="InterPro" id="IPR038606">
    <property type="entry name" value="To_sf"/>
</dbReference>
<evidence type="ECO:0000256" key="1">
    <source>
        <dbReference type="SAM" id="SignalP"/>
    </source>
</evidence>
<accession>A0A6P7G743</accession>
<keyword evidence="1" id="KW-0732">Signal</keyword>
<dbReference type="EnsemblMetazoa" id="XM_028284882.2">
    <property type="protein sequence ID" value="XP_028140683.1"/>
    <property type="gene ID" value="LOC114334788"/>
</dbReference>
<dbReference type="RefSeq" id="XP_028140683.1">
    <property type="nucleotide sequence ID" value="XM_028284882.1"/>
</dbReference>
<evidence type="ECO:0000313" key="3">
    <source>
        <dbReference type="Proteomes" id="UP001652700"/>
    </source>
</evidence>
<reference evidence="4" key="1">
    <citation type="submission" date="2025-04" db="UniProtKB">
        <authorList>
            <consortium name="RefSeq"/>
        </authorList>
    </citation>
    <scope>IDENTIFICATION</scope>
    <source>
        <tissue evidence="4">Whole insect</tissue>
    </source>
</reference>
<organism evidence="4">
    <name type="scientific">Diabrotica virgifera virgifera</name>
    <name type="common">western corn rootworm</name>
    <dbReference type="NCBI Taxonomy" id="50390"/>
    <lineage>
        <taxon>Eukaryota</taxon>
        <taxon>Metazoa</taxon>
        <taxon>Ecdysozoa</taxon>
        <taxon>Arthropoda</taxon>
        <taxon>Hexapoda</taxon>
        <taxon>Insecta</taxon>
        <taxon>Pterygota</taxon>
        <taxon>Neoptera</taxon>
        <taxon>Endopterygota</taxon>
        <taxon>Coleoptera</taxon>
        <taxon>Polyphaga</taxon>
        <taxon>Cucujiformia</taxon>
        <taxon>Chrysomeloidea</taxon>
        <taxon>Chrysomelidae</taxon>
        <taxon>Galerucinae</taxon>
        <taxon>Diabroticina</taxon>
        <taxon>Diabroticites</taxon>
        <taxon>Diabrotica</taxon>
    </lineage>
</organism>
<dbReference type="AlphaFoldDB" id="A0A6P7G743"/>
<evidence type="ECO:0000313" key="2">
    <source>
        <dbReference type="EnsemblMetazoa" id="XP_028140683.1"/>
    </source>
</evidence>
<dbReference type="GO" id="GO:0005615">
    <property type="term" value="C:extracellular space"/>
    <property type="evidence" value="ECO:0007669"/>
    <property type="project" value="TreeGrafter"/>
</dbReference>
<reference evidence="2" key="2">
    <citation type="submission" date="2025-05" db="UniProtKB">
        <authorList>
            <consortium name="EnsemblMetazoa"/>
        </authorList>
    </citation>
    <scope>IDENTIFICATION</scope>
</reference>
<protein>
    <submittedName>
        <fullName evidence="4">Uncharacterized protein LOC114334788</fullName>
    </submittedName>
</protein>
<keyword evidence="3" id="KW-1185">Reference proteome</keyword>